<dbReference type="InterPro" id="IPR052234">
    <property type="entry name" value="U5_snRNP_Component"/>
</dbReference>
<dbReference type="InterPro" id="IPR001680">
    <property type="entry name" value="WD40_rpt"/>
</dbReference>
<dbReference type="Pfam" id="PF00400">
    <property type="entry name" value="WD40"/>
    <property type="match status" value="2"/>
</dbReference>
<feature type="repeat" description="WD" evidence="3">
    <location>
        <begin position="28"/>
        <end position="63"/>
    </location>
</feature>
<dbReference type="PROSITE" id="PS50294">
    <property type="entry name" value="WD_REPEATS_REGION"/>
    <property type="match status" value="1"/>
</dbReference>
<dbReference type="SUPFAM" id="SSF50978">
    <property type="entry name" value="WD40 repeat-like"/>
    <property type="match status" value="1"/>
</dbReference>
<evidence type="ECO:0000313" key="4">
    <source>
        <dbReference type="EMBL" id="MES1919588.1"/>
    </source>
</evidence>
<keyword evidence="2" id="KW-0677">Repeat</keyword>
<proteinExistence type="predicted"/>
<evidence type="ECO:0000256" key="1">
    <source>
        <dbReference type="ARBA" id="ARBA00022574"/>
    </source>
</evidence>
<gene>
    <name evidence="4" type="ORF">MHBO_001392</name>
</gene>
<dbReference type="Gene3D" id="2.130.10.10">
    <property type="entry name" value="YVTN repeat-like/Quinoprotein amine dehydrogenase"/>
    <property type="match status" value="1"/>
</dbReference>
<evidence type="ECO:0000256" key="2">
    <source>
        <dbReference type="ARBA" id="ARBA00022737"/>
    </source>
</evidence>
<evidence type="ECO:0000256" key="3">
    <source>
        <dbReference type="PROSITE-ProRule" id="PRU00221"/>
    </source>
</evidence>
<feature type="non-terminal residue" evidence="4">
    <location>
        <position position="135"/>
    </location>
</feature>
<dbReference type="PANTHER" id="PTHR44006">
    <property type="entry name" value="U5 SMALL NUCLEAR RIBONUCLEOPROTEIN 40 KDA PROTEIN"/>
    <property type="match status" value="1"/>
</dbReference>
<reference evidence="4 5" key="1">
    <citation type="journal article" date="2024" name="BMC Biol.">
        <title>Comparative genomics of Ascetosporea gives new insight into the evolutionary basis for animal parasitism in Rhizaria.</title>
        <authorList>
            <person name="Hiltunen Thoren M."/>
            <person name="Onut-Brannstrom I."/>
            <person name="Alfjorden A."/>
            <person name="Peckova H."/>
            <person name="Swords F."/>
            <person name="Hooper C."/>
            <person name="Holzer A.S."/>
            <person name="Bass D."/>
            <person name="Burki F."/>
        </authorList>
    </citation>
    <scope>NUCLEOTIDE SEQUENCE [LARGE SCALE GENOMIC DNA]</scope>
    <source>
        <strain evidence="4">20-A016</strain>
    </source>
</reference>
<evidence type="ECO:0000313" key="5">
    <source>
        <dbReference type="Proteomes" id="UP001439008"/>
    </source>
</evidence>
<name>A0ABV2AIW0_9EUKA</name>
<dbReference type="InterPro" id="IPR015943">
    <property type="entry name" value="WD40/YVTN_repeat-like_dom_sf"/>
</dbReference>
<dbReference type="Proteomes" id="UP001439008">
    <property type="component" value="Unassembled WGS sequence"/>
</dbReference>
<keyword evidence="1 3" id="KW-0853">WD repeat</keyword>
<dbReference type="InterPro" id="IPR019775">
    <property type="entry name" value="WD40_repeat_CS"/>
</dbReference>
<dbReference type="SMART" id="SM00320">
    <property type="entry name" value="WD40"/>
    <property type="match status" value="2"/>
</dbReference>
<comment type="caution">
    <text evidence="4">The sequence shown here is derived from an EMBL/GenBank/DDBJ whole genome shotgun (WGS) entry which is preliminary data.</text>
</comment>
<keyword evidence="5" id="KW-1185">Reference proteome</keyword>
<dbReference type="EMBL" id="JBDODL010000332">
    <property type="protein sequence ID" value="MES1919588.1"/>
    <property type="molecule type" value="Genomic_DNA"/>
</dbReference>
<dbReference type="PROSITE" id="PS00678">
    <property type="entry name" value="WD_REPEATS_1"/>
    <property type="match status" value="1"/>
</dbReference>
<organism evidence="4 5">
    <name type="scientific">Bonamia ostreae</name>
    <dbReference type="NCBI Taxonomy" id="126728"/>
    <lineage>
        <taxon>Eukaryota</taxon>
        <taxon>Sar</taxon>
        <taxon>Rhizaria</taxon>
        <taxon>Endomyxa</taxon>
        <taxon>Ascetosporea</taxon>
        <taxon>Haplosporida</taxon>
        <taxon>Bonamia</taxon>
    </lineage>
</organism>
<dbReference type="PANTHER" id="PTHR44006:SF1">
    <property type="entry name" value="U5 SMALL NUCLEAR RIBONUCLEOPROTEIN 40 KDA PROTEIN"/>
    <property type="match status" value="1"/>
</dbReference>
<accession>A0ABV2AIW0</accession>
<protein>
    <submittedName>
        <fullName evidence="4">Uncharacterized protein</fullName>
    </submittedName>
</protein>
<feature type="repeat" description="WD" evidence="3">
    <location>
        <begin position="71"/>
        <end position="112"/>
    </location>
</feature>
<dbReference type="PROSITE" id="PS50082">
    <property type="entry name" value="WD_REPEATS_2"/>
    <property type="match status" value="2"/>
</dbReference>
<sequence length="135" mass="15105">MELELYNQSENENRTKSSTSLGVESVVLAGHKGAVYSGKFHPDGNLIATGGHDSLIFIWDVNNKCKNVGLLKAHKNAVLQVDWSRNGDYLFSCSADNFASVFDSKTFRKIRKVKGHKSFLFQILRIINSISPCRK</sequence>
<dbReference type="InterPro" id="IPR036322">
    <property type="entry name" value="WD40_repeat_dom_sf"/>
</dbReference>